<dbReference type="PANTHER" id="PTHR31527">
    <property type="entry name" value="RE64534P"/>
    <property type="match status" value="1"/>
</dbReference>
<sequence>MTETLGTTGTLANPLAARDHARGMEGTVVESMPVLPPAADDLPAGVAGEDLVWEETIAAGGYATRRLSRGTRLRLIDLKGDACAALQVFNAEMPAERLNVADTVKVQWNAYLGAGKLLLSDMGRVLMSLLEDDAGTHDCFCGASNAATNAAKYGNGSNSGPYPNGRDRFLLGAAKHGLGRRDVHPCVNLFKGTRIEADGAITPQMGPFEPGRSVVLRAEMDVIVVIANCPHVLDPREDWTVAPLRASAWRGPVTPVDDPVRNATPEGLRAFLNVEDYFRR</sequence>
<protein>
    <submittedName>
        <fullName evidence="2">Urea carboxylase-associated family protein</fullName>
    </submittedName>
</protein>
<gene>
    <name evidence="2" type="ORF">MTR66_16760</name>
</gene>
<evidence type="ECO:0000313" key="3">
    <source>
        <dbReference type="Proteomes" id="UP001202281"/>
    </source>
</evidence>
<dbReference type="Proteomes" id="UP001202281">
    <property type="component" value="Unassembled WGS sequence"/>
</dbReference>
<evidence type="ECO:0000313" key="2">
    <source>
        <dbReference type="EMBL" id="MCJ2188460.1"/>
    </source>
</evidence>
<feature type="domain" description="DUF1989" evidence="1">
    <location>
        <begin position="55"/>
        <end position="223"/>
    </location>
</feature>
<proteinExistence type="predicted"/>
<comment type="caution">
    <text evidence="2">The sequence shown here is derived from an EMBL/GenBank/DDBJ whole genome shotgun (WGS) entry which is preliminary data.</text>
</comment>
<dbReference type="InterPro" id="IPR017792">
    <property type="entry name" value="UAAP1"/>
</dbReference>
<keyword evidence="3" id="KW-1185">Reference proteome</keyword>
<dbReference type="PANTHER" id="PTHR31527:SF0">
    <property type="entry name" value="RE64534P"/>
    <property type="match status" value="1"/>
</dbReference>
<evidence type="ECO:0000259" key="1">
    <source>
        <dbReference type="Pfam" id="PF09347"/>
    </source>
</evidence>
<dbReference type="InterPro" id="IPR018959">
    <property type="entry name" value="DUF1989"/>
</dbReference>
<dbReference type="Pfam" id="PF09347">
    <property type="entry name" value="DUF1989"/>
    <property type="match status" value="1"/>
</dbReference>
<accession>A0ABT0BTZ8</accession>
<organism evidence="2 3">
    <name type="scientific">Novosphingobium beihaiensis</name>
    <dbReference type="NCBI Taxonomy" id="2930389"/>
    <lineage>
        <taxon>Bacteria</taxon>
        <taxon>Pseudomonadati</taxon>
        <taxon>Pseudomonadota</taxon>
        <taxon>Alphaproteobacteria</taxon>
        <taxon>Sphingomonadales</taxon>
        <taxon>Sphingomonadaceae</taxon>
        <taxon>Novosphingobium</taxon>
    </lineage>
</organism>
<name>A0ABT0BTZ8_9SPHN</name>
<dbReference type="EMBL" id="JALHLG010000035">
    <property type="protein sequence ID" value="MCJ2188460.1"/>
    <property type="molecule type" value="Genomic_DNA"/>
</dbReference>
<dbReference type="NCBIfam" id="TIGR03425">
    <property type="entry name" value="urea_degr_2"/>
    <property type="match status" value="1"/>
</dbReference>
<dbReference type="PIRSF" id="PIRSF006487">
    <property type="entry name" value="GcvT"/>
    <property type="match status" value="1"/>
</dbReference>
<reference evidence="2 3" key="1">
    <citation type="submission" date="2022-04" db="EMBL/GenBank/DDBJ databases">
        <title>Identification of a novel bacterium isolated from mangrove sediments.</title>
        <authorList>
            <person name="Pan X."/>
        </authorList>
    </citation>
    <scope>NUCLEOTIDE SEQUENCE [LARGE SCALE GENOMIC DNA]</scope>
    <source>
        <strain evidence="2 3">B2638</strain>
    </source>
</reference>
<dbReference type="RefSeq" id="WP_243923171.1">
    <property type="nucleotide sequence ID" value="NZ_JALHLG010000035.1"/>
</dbReference>